<organism evidence="8 9">
    <name type="scientific">Lecanosticta acicola</name>
    <dbReference type="NCBI Taxonomy" id="111012"/>
    <lineage>
        <taxon>Eukaryota</taxon>
        <taxon>Fungi</taxon>
        <taxon>Dikarya</taxon>
        <taxon>Ascomycota</taxon>
        <taxon>Pezizomycotina</taxon>
        <taxon>Dothideomycetes</taxon>
        <taxon>Dothideomycetidae</taxon>
        <taxon>Mycosphaerellales</taxon>
        <taxon>Mycosphaerellaceae</taxon>
        <taxon>Lecanosticta</taxon>
    </lineage>
</organism>
<keyword evidence="6 7" id="KW-0472">Membrane</keyword>
<keyword evidence="3" id="KW-0813">Transport</keyword>
<evidence type="ECO:0000313" key="9">
    <source>
        <dbReference type="Proteomes" id="UP001296104"/>
    </source>
</evidence>
<evidence type="ECO:0000256" key="2">
    <source>
        <dbReference type="ARBA" id="ARBA00008807"/>
    </source>
</evidence>
<proteinExistence type="inferred from homology"/>
<reference evidence="8" key="1">
    <citation type="submission" date="2023-11" db="EMBL/GenBank/DDBJ databases">
        <authorList>
            <person name="Alioto T."/>
            <person name="Alioto T."/>
            <person name="Gomez Garrido J."/>
        </authorList>
    </citation>
    <scope>NUCLEOTIDE SEQUENCE</scope>
</reference>
<accession>A0AAI8W1Z0</accession>
<dbReference type="InterPro" id="IPR004813">
    <property type="entry name" value="OPT"/>
</dbReference>
<feature type="transmembrane region" description="Helical" evidence="7">
    <location>
        <begin position="338"/>
        <end position="360"/>
    </location>
</feature>
<feature type="transmembrane region" description="Helical" evidence="7">
    <location>
        <begin position="655"/>
        <end position="673"/>
    </location>
</feature>
<protein>
    <submittedName>
        <fullName evidence="8">Oligopeptide transporter</fullName>
    </submittedName>
</protein>
<feature type="transmembrane region" description="Helical" evidence="7">
    <location>
        <begin position="95"/>
        <end position="113"/>
    </location>
</feature>
<keyword evidence="5 7" id="KW-1133">Transmembrane helix</keyword>
<comment type="caution">
    <text evidence="8">The sequence shown here is derived from an EMBL/GenBank/DDBJ whole genome shotgun (WGS) entry which is preliminary data.</text>
</comment>
<dbReference type="InterPro" id="IPR045035">
    <property type="entry name" value="YSL-like"/>
</dbReference>
<name>A0AAI8W1Z0_9PEZI</name>
<feature type="transmembrane region" description="Helical" evidence="7">
    <location>
        <begin position="694"/>
        <end position="721"/>
    </location>
</feature>
<evidence type="ECO:0000256" key="7">
    <source>
        <dbReference type="SAM" id="Phobius"/>
    </source>
</evidence>
<comment type="similarity">
    <text evidence="2">Belongs to the oligopeptide OPT transporter family.</text>
</comment>
<feature type="transmembrane region" description="Helical" evidence="7">
    <location>
        <begin position="119"/>
        <end position="139"/>
    </location>
</feature>
<gene>
    <name evidence="8" type="ORF">LECACI_7A000617</name>
</gene>
<feature type="transmembrane region" description="Helical" evidence="7">
    <location>
        <begin position="592"/>
        <end position="614"/>
    </location>
</feature>
<dbReference type="GO" id="GO:0035673">
    <property type="term" value="F:oligopeptide transmembrane transporter activity"/>
    <property type="evidence" value="ECO:0007669"/>
    <property type="project" value="InterPro"/>
</dbReference>
<evidence type="ECO:0000256" key="4">
    <source>
        <dbReference type="ARBA" id="ARBA00022692"/>
    </source>
</evidence>
<evidence type="ECO:0000256" key="1">
    <source>
        <dbReference type="ARBA" id="ARBA00004141"/>
    </source>
</evidence>
<dbReference type="AlphaFoldDB" id="A0AAI8W1Z0"/>
<dbReference type="Pfam" id="PF03169">
    <property type="entry name" value="OPT"/>
    <property type="match status" value="1"/>
</dbReference>
<feature type="transmembrane region" description="Helical" evidence="7">
    <location>
        <begin position="314"/>
        <end position="331"/>
    </location>
</feature>
<sequence>MANVNEVIDRQIDPMGHINPDVPALTEKQNVFSVPDDQSSSGNDKEFEFEKTTTTYVGELEEAELKAEDLERSTDPFTPFDDLPEERHYIVTVRAVLLGVVCGALVNASNIYLGLKTGWTFGASLFGAIIGFAVLKPLGRALPESFPILGGAFGPRENNIVQTAATAAGGLSSVFISGIPALYQLNLLSTPKEDFTRLITLTIVGGYFGFAFSTPLRKFFIIYVARELKLVFPTPSATAMTIRSMHMAATGEAIAKLKMRALGFAFSAAFLLRVVSQYATGILWDWHFFTWIYIWSGYSDSALAAENWGWVLEWTPAFIGAGMLVGLNTAISFYAGSVLAWGIIGPSLVASGAAFGTQLYPESEYPDSYQHWRPLISYASLGTKAATKTTPSPRFWLLWPGVLLMIVVSFVELGLQYKVFFYVCKAVYRGSCAGVAAGLRKMGRPNPSLEAKGSQSKDQLVQDFAREEELVKWWMWLPLLILVIICTCVVMAVQFDMPVGMSLLSIFLAFFFSFLAVQCTGVTDITPLTAASKASQIVLGGATKGEHWQTQHAQRLNLLGGSLASIGAGQAADLTSDFRVGFLLKTSPKQQWMAQGLGTIVAVFLAPALFMLFAKAYPCILDVNAETCPFTAPSVSAWRAVAVAMTDKTFPVPTSSGIFSIIFAIFGAAMIVIRHYAYRGKWEKYRVYHPNMMCIGLAFVLPQTYYGLAMVMGALPCYFWAKRNPKSFDIYGYAIAAGLIAGEGIGGVVNAIFQVAGIAGPTPYGTQVGCPAYSC</sequence>
<keyword evidence="9" id="KW-1185">Reference proteome</keyword>
<dbReference type="NCBIfam" id="TIGR00728">
    <property type="entry name" value="OPT_sfam"/>
    <property type="match status" value="1"/>
</dbReference>
<evidence type="ECO:0000313" key="8">
    <source>
        <dbReference type="EMBL" id="CAK3784730.1"/>
    </source>
</evidence>
<dbReference type="GO" id="GO:0000329">
    <property type="term" value="C:fungal-type vacuole membrane"/>
    <property type="evidence" value="ECO:0007669"/>
    <property type="project" value="TreeGrafter"/>
</dbReference>
<evidence type="ECO:0000256" key="3">
    <source>
        <dbReference type="ARBA" id="ARBA00022448"/>
    </source>
</evidence>
<feature type="transmembrane region" description="Helical" evidence="7">
    <location>
        <begin position="396"/>
        <end position="415"/>
    </location>
</feature>
<dbReference type="Proteomes" id="UP001296104">
    <property type="component" value="Unassembled WGS sequence"/>
</dbReference>
<feature type="transmembrane region" description="Helical" evidence="7">
    <location>
        <begin position="733"/>
        <end position="753"/>
    </location>
</feature>
<comment type="subcellular location">
    <subcellularLocation>
        <location evidence="1">Membrane</location>
        <topology evidence="1">Multi-pass membrane protein</topology>
    </subcellularLocation>
</comment>
<evidence type="ECO:0000256" key="6">
    <source>
        <dbReference type="ARBA" id="ARBA00023136"/>
    </source>
</evidence>
<feature type="transmembrane region" description="Helical" evidence="7">
    <location>
        <begin position="264"/>
        <end position="294"/>
    </location>
</feature>
<feature type="transmembrane region" description="Helical" evidence="7">
    <location>
        <begin position="195"/>
        <end position="216"/>
    </location>
</feature>
<dbReference type="EMBL" id="CAVMBE010000002">
    <property type="protein sequence ID" value="CAK3784730.1"/>
    <property type="molecule type" value="Genomic_DNA"/>
</dbReference>
<feature type="transmembrane region" description="Helical" evidence="7">
    <location>
        <begin position="473"/>
        <end position="493"/>
    </location>
</feature>
<feature type="transmembrane region" description="Helical" evidence="7">
    <location>
        <begin position="160"/>
        <end position="183"/>
    </location>
</feature>
<dbReference type="PANTHER" id="PTHR31645:SF3">
    <property type="entry name" value="OLIGOPEPTIDE TRANSPORTER"/>
    <property type="match status" value="1"/>
</dbReference>
<keyword evidence="4 7" id="KW-0812">Transmembrane</keyword>
<dbReference type="PANTHER" id="PTHR31645">
    <property type="entry name" value="OLIGOPEPTIDE TRANSPORTER YGL114W-RELATED"/>
    <property type="match status" value="1"/>
</dbReference>
<evidence type="ECO:0000256" key="5">
    <source>
        <dbReference type="ARBA" id="ARBA00022989"/>
    </source>
</evidence>
<feature type="transmembrane region" description="Helical" evidence="7">
    <location>
        <begin position="499"/>
        <end position="517"/>
    </location>
</feature>